<dbReference type="Proteomes" id="UP001054945">
    <property type="component" value="Unassembled WGS sequence"/>
</dbReference>
<protein>
    <submittedName>
        <fullName evidence="1">Uncharacterized protein</fullName>
    </submittedName>
</protein>
<accession>A0AAV4T3C6</accession>
<dbReference type="AlphaFoldDB" id="A0AAV4T3C6"/>
<organism evidence="1 2">
    <name type="scientific">Caerostris extrusa</name>
    <name type="common">Bark spider</name>
    <name type="synonym">Caerostris bankana</name>
    <dbReference type="NCBI Taxonomy" id="172846"/>
    <lineage>
        <taxon>Eukaryota</taxon>
        <taxon>Metazoa</taxon>
        <taxon>Ecdysozoa</taxon>
        <taxon>Arthropoda</taxon>
        <taxon>Chelicerata</taxon>
        <taxon>Arachnida</taxon>
        <taxon>Araneae</taxon>
        <taxon>Araneomorphae</taxon>
        <taxon>Entelegynae</taxon>
        <taxon>Araneoidea</taxon>
        <taxon>Araneidae</taxon>
        <taxon>Caerostris</taxon>
    </lineage>
</organism>
<gene>
    <name evidence="1" type="ORF">CEXT_125301</name>
</gene>
<dbReference type="EMBL" id="BPLR01010421">
    <property type="protein sequence ID" value="GIY39192.1"/>
    <property type="molecule type" value="Genomic_DNA"/>
</dbReference>
<evidence type="ECO:0000313" key="1">
    <source>
        <dbReference type="EMBL" id="GIY39192.1"/>
    </source>
</evidence>
<sequence length="80" mass="9159">MPVRSALPHILILTCTLMRDIFNHLLTPHNSDSSIKGTKRLFEISESISKATRKFDEFFRFQPSLQLLRICLHCSGLDTA</sequence>
<proteinExistence type="predicted"/>
<comment type="caution">
    <text evidence="1">The sequence shown here is derived from an EMBL/GenBank/DDBJ whole genome shotgun (WGS) entry which is preliminary data.</text>
</comment>
<keyword evidence="2" id="KW-1185">Reference proteome</keyword>
<reference evidence="1 2" key="1">
    <citation type="submission" date="2021-06" db="EMBL/GenBank/DDBJ databases">
        <title>Caerostris extrusa draft genome.</title>
        <authorList>
            <person name="Kono N."/>
            <person name="Arakawa K."/>
        </authorList>
    </citation>
    <scope>NUCLEOTIDE SEQUENCE [LARGE SCALE GENOMIC DNA]</scope>
</reference>
<evidence type="ECO:0000313" key="2">
    <source>
        <dbReference type="Proteomes" id="UP001054945"/>
    </source>
</evidence>
<name>A0AAV4T3C6_CAEEX</name>